<evidence type="ECO:0000256" key="2">
    <source>
        <dbReference type="ARBA" id="ARBA00022614"/>
    </source>
</evidence>
<evidence type="ECO:0000313" key="12">
    <source>
        <dbReference type="EMBL" id="GJN06782.1"/>
    </source>
</evidence>
<dbReference type="GO" id="GO:0002758">
    <property type="term" value="P:innate immune response-activating signaling pathway"/>
    <property type="evidence" value="ECO:0007669"/>
    <property type="project" value="UniProtKB-ARBA"/>
</dbReference>
<dbReference type="InterPro" id="IPR032675">
    <property type="entry name" value="LRR_dom_sf"/>
</dbReference>
<feature type="domain" description="Disease resistance N-terminal" evidence="9">
    <location>
        <begin position="1"/>
        <end position="48"/>
    </location>
</feature>
<evidence type="ECO:0000256" key="3">
    <source>
        <dbReference type="ARBA" id="ARBA00022737"/>
    </source>
</evidence>
<evidence type="ECO:0000259" key="8">
    <source>
        <dbReference type="Pfam" id="PF00931"/>
    </source>
</evidence>
<dbReference type="InterPro" id="IPR002182">
    <property type="entry name" value="NB-ARC"/>
</dbReference>
<dbReference type="Gene3D" id="1.10.10.10">
    <property type="entry name" value="Winged helix-like DNA-binding domain superfamily/Winged helix DNA-binding domain"/>
    <property type="match status" value="1"/>
</dbReference>
<dbReference type="GO" id="GO:0042742">
    <property type="term" value="P:defense response to bacterium"/>
    <property type="evidence" value="ECO:0007669"/>
    <property type="project" value="UniProtKB-ARBA"/>
</dbReference>
<dbReference type="AlphaFoldDB" id="A0AAV5D873"/>
<keyword evidence="3" id="KW-0677">Repeat</keyword>
<dbReference type="Pfam" id="PF18052">
    <property type="entry name" value="Rx_N"/>
    <property type="match status" value="1"/>
</dbReference>
<keyword evidence="13" id="KW-1185">Reference proteome</keyword>
<dbReference type="GO" id="GO:0043531">
    <property type="term" value="F:ADP binding"/>
    <property type="evidence" value="ECO:0007669"/>
    <property type="project" value="InterPro"/>
</dbReference>
<evidence type="ECO:0000259" key="10">
    <source>
        <dbReference type="Pfam" id="PF23559"/>
    </source>
</evidence>
<dbReference type="Pfam" id="PF23598">
    <property type="entry name" value="LRR_14"/>
    <property type="match status" value="1"/>
</dbReference>
<dbReference type="SUPFAM" id="SSF52540">
    <property type="entry name" value="P-loop containing nucleoside triphosphate hydrolases"/>
    <property type="match status" value="1"/>
</dbReference>
<sequence>MNAVMQKHAMSKEPDLQVKAWIKEVRELAYDIEDVVDAFMDQVEEKPDQPIGIKGFIINSLQKLRELVSRSTIAEEIEELKHQVLEVSERRKRYKVDEYTSGKSAETIDPRLTALYAEIDGLVGIDAPMKKIIRLLTEDNADSEFGQQVKLVSIVGFGGIGKTTLANQVYQKIKGQFDCTSFVFMSQRPNMKKILVDLLSGLGPACNMSDDEIQVINRTRDFLQDKRFLIVIDDIWSLSAWEILKCVLPENGFGSGIITTTRTFDIATSCCSSFNGNIFHIQPLNDDDSIKLFCRRIFHSDSCPAHLKELSKAILRKCGGLPLAILHISSLLATKSNTKDEWELVLNSIDSALENNHTLQGMKKILLLSFYDLPHHLKTCLLYLSIYPEDYRIATRSLIMRWIAEGFIAEERGKRLDQVAHSYINDLINRSMVLPMDTGYDGQVQYLLVHDLVLNIIKSMSAEENFVIVIDGQQSSSLANKIRRLSLHFNGSEDVLIGSSIESQNYIRSVTIFGFTKKIPSFSCFHTLRVLHLGYCEWLENHHIECVCNMLQLRYLVLHSKFISKLPEEIGNVQHLQMLNVKFCSIQELPETVAKLRKLVWLYVSGVKIPVRIGNMQCLEELSYIRISSNCIKFVEGLGLLRKLRCLAITVEDTNEMEYHGRRRYTEALLSSIYQLGRHNLESLSLDYRGHEDFILDSTMGSCFTPERLRKLVIEKPLSRIPMWMSTLGNLTHLELNISRMDVYDIIILKGIASLLFLRLVFTGNAHRPRIIFDCQGFQYLKQFQVMCFISGMWPTFAPGAMPKLQRYHLTLKLREAHSKFDGFELGLKHLTSLQHASVAIVPVSATDVDATVAEAAIRSETSLHPNQPTLEIGTW</sequence>
<keyword evidence="4" id="KW-0547">Nucleotide-binding</keyword>
<keyword evidence="6 7" id="KW-0175">Coiled coil</keyword>
<evidence type="ECO:0000256" key="6">
    <source>
        <dbReference type="ARBA" id="ARBA00023054"/>
    </source>
</evidence>
<dbReference type="GO" id="GO:0009626">
    <property type="term" value="P:plant-type hypersensitive response"/>
    <property type="evidence" value="ECO:0007669"/>
    <property type="project" value="UniProtKB-ARBA"/>
</dbReference>
<feature type="domain" description="Disease resistance R13L4/SHOC-2-like LRR" evidence="11">
    <location>
        <begin position="507"/>
        <end position="871"/>
    </location>
</feature>
<evidence type="ECO:0000259" key="11">
    <source>
        <dbReference type="Pfam" id="PF23598"/>
    </source>
</evidence>
<feature type="domain" description="NB-ARC" evidence="8">
    <location>
        <begin position="129"/>
        <end position="302"/>
    </location>
</feature>
<dbReference type="Gene3D" id="1.20.5.4130">
    <property type="match status" value="1"/>
</dbReference>
<dbReference type="InterPro" id="IPR036388">
    <property type="entry name" value="WH-like_DNA-bd_sf"/>
</dbReference>
<gene>
    <name evidence="12" type="primary">ga24542</name>
    <name evidence="12" type="ORF">PR202_ga24542</name>
</gene>
<dbReference type="SUPFAM" id="SSF52058">
    <property type="entry name" value="L domain-like"/>
    <property type="match status" value="1"/>
</dbReference>
<dbReference type="InterPro" id="IPR041118">
    <property type="entry name" value="Rx_N"/>
</dbReference>
<evidence type="ECO:0000313" key="13">
    <source>
        <dbReference type="Proteomes" id="UP001054889"/>
    </source>
</evidence>
<reference evidence="12" key="2">
    <citation type="submission" date="2021-12" db="EMBL/GenBank/DDBJ databases">
        <title>Resequencing data analysis of finger millet.</title>
        <authorList>
            <person name="Hatakeyama M."/>
            <person name="Aluri S."/>
            <person name="Balachadran M.T."/>
            <person name="Sivarajan S.R."/>
            <person name="Poveda L."/>
            <person name="Shimizu-Inatsugi R."/>
            <person name="Schlapbach R."/>
            <person name="Sreeman S.M."/>
            <person name="Shimizu K.K."/>
        </authorList>
    </citation>
    <scope>NUCLEOTIDE SEQUENCE</scope>
</reference>
<proteinExistence type="inferred from homology"/>
<feature type="coiled-coil region" evidence="7">
    <location>
        <begin position="70"/>
        <end position="97"/>
    </location>
</feature>
<reference evidence="12" key="1">
    <citation type="journal article" date="2018" name="DNA Res.">
        <title>Multiple hybrid de novo genome assembly of finger millet, an orphan allotetraploid crop.</title>
        <authorList>
            <person name="Hatakeyama M."/>
            <person name="Aluri S."/>
            <person name="Balachadran M.T."/>
            <person name="Sivarajan S.R."/>
            <person name="Patrignani A."/>
            <person name="Gruter S."/>
            <person name="Poveda L."/>
            <person name="Shimizu-Inatsugi R."/>
            <person name="Baeten J."/>
            <person name="Francoijs K.J."/>
            <person name="Nataraja K.N."/>
            <person name="Reddy Y.A.N."/>
            <person name="Phadnis S."/>
            <person name="Ravikumar R.L."/>
            <person name="Schlapbach R."/>
            <person name="Sreeman S.M."/>
            <person name="Shimizu K.K."/>
        </authorList>
    </citation>
    <scope>NUCLEOTIDE SEQUENCE</scope>
</reference>
<dbReference type="InterPro" id="IPR044974">
    <property type="entry name" value="Disease_R_plants"/>
</dbReference>
<dbReference type="InterPro" id="IPR038005">
    <property type="entry name" value="RX-like_CC"/>
</dbReference>
<dbReference type="Gene3D" id="1.10.8.430">
    <property type="entry name" value="Helical domain of apoptotic protease-activating factors"/>
    <property type="match status" value="1"/>
</dbReference>
<accession>A0AAV5D873</accession>
<dbReference type="Proteomes" id="UP001054889">
    <property type="component" value="Unassembled WGS sequence"/>
</dbReference>
<dbReference type="InterPro" id="IPR042197">
    <property type="entry name" value="Apaf_helical"/>
</dbReference>
<evidence type="ECO:0000256" key="5">
    <source>
        <dbReference type="ARBA" id="ARBA00022821"/>
    </source>
</evidence>
<dbReference type="PANTHER" id="PTHR23155">
    <property type="entry name" value="DISEASE RESISTANCE PROTEIN RP"/>
    <property type="match status" value="1"/>
</dbReference>
<dbReference type="InterPro" id="IPR058922">
    <property type="entry name" value="WHD_DRP"/>
</dbReference>
<name>A0AAV5D873_ELECO</name>
<evidence type="ECO:0000256" key="4">
    <source>
        <dbReference type="ARBA" id="ARBA00022741"/>
    </source>
</evidence>
<keyword evidence="5" id="KW-0611">Plant defense</keyword>
<comment type="caution">
    <text evidence="12">The sequence shown here is derived from an EMBL/GenBank/DDBJ whole genome shotgun (WGS) entry which is preliminary data.</text>
</comment>
<dbReference type="Gene3D" id="3.40.50.300">
    <property type="entry name" value="P-loop containing nucleotide triphosphate hydrolases"/>
    <property type="match status" value="1"/>
</dbReference>
<dbReference type="CDD" id="cd14798">
    <property type="entry name" value="RX-CC_like"/>
    <property type="match status" value="1"/>
</dbReference>
<dbReference type="Gene3D" id="3.80.10.10">
    <property type="entry name" value="Ribonuclease Inhibitor"/>
    <property type="match status" value="1"/>
</dbReference>
<keyword evidence="2" id="KW-0433">Leucine-rich repeat</keyword>
<dbReference type="PRINTS" id="PR00364">
    <property type="entry name" value="DISEASERSIST"/>
</dbReference>
<evidence type="ECO:0000256" key="1">
    <source>
        <dbReference type="ARBA" id="ARBA00008894"/>
    </source>
</evidence>
<dbReference type="PANTHER" id="PTHR23155:SF912">
    <property type="entry name" value="NB-ARC DOMAIN CONTAINING PROTEIN, EXPRESSED"/>
    <property type="match status" value="1"/>
</dbReference>
<dbReference type="InterPro" id="IPR027417">
    <property type="entry name" value="P-loop_NTPase"/>
</dbReference>
<comment type="similarity">
    <text evidence="1">Belongs to the disease resistance NB-LRR family.</text>
</comment>
<dbReference type="EMBL" id="BQKI01000013">
    <property type="protein sequence ID" value="GJN06782.1"/>
    <property type="molecule type" value="Genomic_DNA"/>
</dbReference>
<evidence type="ECO:0000256" key="7">
    <source>
        <dbReference type="SAM" id="Coils"/>
    </source>
</evidence>
<feature type="domain" description="Disease resistance protein winged helix" evidence="10">
    <location>
        <begin position="386"/>
        <end position="457"/>
    </location>
</feature>
<dbReference type="InterPro" id="IPR055414">
    <property type="entry name" value="LRR_R13L4/SHOC2-like"/>
</dbReference>
<dbReference type="FunFam" id="1.10.10.10:FF:000322">
    <property type="entry name" value="Probable disease resistance protein At1g63360"/>
    <property type="match status" value="1"/>
</dbReference>
<dbReference type="Pfam" id="PF23559">
    <property type="entry name" value="WHD_DRP"/>
    <property type="match status" value="1"/>
</dbReference>
<dbReference type="Pfam" id="PF00931">
    <property type="entry name" value="NB-ARC"/>
    <property type="match status" value="1"/>
</dbReference>
<organism evidence="12 13">
    <name type="scientific">Eleusine coracana subsp. coracana</name>
    <dbReference type="NCBI Taxonomy" id="191504"/>
    <lineage>
        <taxon>Eukaryota</taxon>
        <taxon>Viridiplantae</taxon>
        <taxon>Streptophyta</taxon>
        <taxon>Embryophyta</taxon>
        <taxon>Tracheophyta</taxon>
        <taxon>Spermatophyta</taxon>
        <taxon>Magnoliopsida</taxon>
        <taxon>Liliopsida</taxon>
        <taxon>Poales</taxon>
        <taxon>Poaceae</taxon>
        <taxon>PACMAD clade</taxon>
        <taxon>Chloridoideae</taxon>
        <taxon>Cynodonteae</taxon>
        <taxon>Eleusininae</taxon>
        <taxon>Eleusine</taxon>
    </lineage>
</organism>
<protein>
    <submittedName>
        <fullName evidence="12">Uncharacterized protein</fullName>
    </submittedName>
</protein>
<evidence type="ECO:0000259" key="9">
    <source>
        <dbReference type="Pfam" id="PF18052"/>
    </source>
</evidence>